<dbReference type="GO" id="GO:0016491">
    <property type="term" value="F:oxidoreductase activity"/>
    <property type="evidence" value="ECO:0007669"/>
    <property type="project" value="InterPro"/>
</dbReference>
<keyword evidence="3" id="KW-1185">Reference proteome</keyword>
<dbReference type="Proteomes" id="UP000636479">
    <property type="component" value="Unassembled WGS sequence"/>
</dbReference>
<gene>
    <name evidence="2" type="ORF">MIND_01411200</name>
</gene>
<dbReference type="InterPro" id="IPR013785">
    <property type="entry name" value="Aldolase_TIM"/>
</dbReference>
<reference evidence="2" key="1">
    <citation type="submission" date="2020-05" db="EMBL/GenBank/DDBJ databases">
        <title>Mycena genomes resolve the evolution of fungal bioluminescence.</title>
        <authorList>
            <person name="Tsai I.J."/>
        </authorList>
    </citation>
    <scope>NUCLEOTIDE SEQUENCE</scope>
    <source>
        <strain evidence="2">171206Taipei</strain>
    </source>
</reference>
<dbReference type="OrthoDB" id="276546at2759"/>
<feature type="domain" description="NADH:flavin oxidoreductase/NADH oxidase N-terminal" evidence="1">
    <location>
        <begin position="107"/>
        <end position="305"/>
    </location>
</feature>
<dbReference type="PANTHER" id="PTHR22893">
    <property type="entry name" value="NADH OXIDOREDUCTASE-RELATED"/>
    <property type="match status" value="1"/>
</dbReference>
<evidence type="ECO:0000313" key="2">
    <source>
        <dbReference type="EMBL" id="KAF7288948.1"/>
    </source>
</evidence>
<dbReference type="Gene3D" id="3.20.20.70">
    <property type="entry name" value="Aldolase class I"/>
    <property type="match status" value="2"/>
</dbReference>
<dbReference type="GeneID" id="59353024"/>
<feature type="domain" description="NADH:flavin oxidoreductase/NADH oxidase N-terminal" evidence="1">
    <location>
        <begin position="4"/>
        <end position="99"/>
    </location>
</feature>
<dbReference type="RefSeq" id="XP_037213100.1">
    <property type="nucleotide sequence ID" value="XM_037370508.1"/>
</dbReference>
<evidence type="ECO:0000259" key="1">
    <source>
        <dbReference type="Pfam" id="PF00724"/>
    </source>
</evidence>
<dbReference type="InterPro" id="IPR001155">
    <property type="entry name" value="OxRdtase_FMN_N"/>
</dbReference>
<dbReference type="EMBL" id="JACAZF010000018">
    <property type="protein sequence ID" value="KAF7288948.1"/>
    <property type="molecule type" value="Genomic_DNA"/>
</dbReference>
<dbReference type="AlphaFoldDB" id="A0A8H6VT02"/>
<dbReference type="GO" id="GO:0010181">
    <property type="term" value="F:FMN binding"/>
    <property type="evidence" value="ECO:0007669"/>
    <property type="project" value="InterPro"/>
</dbReference>
<comment type="caution">
    <text evidence="2">The sequence shown here is derived from an EMBL/GenBank/DDBJ whole genome shotgun (WGS) entry which is preliminary data.</text>
</comment>
<proteinExistence type="predicted"/>
<sequence length="335" mass="36536">MSALFTPLKVGSVTISNRIGMSALTRNRATGAIANDTMRDYYVQRAKGGAGLIVTEAILVTRLGAEWPAAPGLWDVSQVEGWKNIIDGVHAAGSKIYAQSELPDPKTVVALFKKAAEHAKAAGFDGIETHGANGYIVHQFLDNTANKRTDAYGGSPANRSRFALEVIAALQQVFAGDVAIKLSPTSGLNDVSMPLDETVATFGYLLREIDQLPTPLSYVVLAQYNSRLDSEFNGKLRAMQFDVVEVFKPYFASGRTHLFVNAGLQVTDAEALIGDGSNTVKAVFFGFNWLIYPDFAKRAEYRMPLENELDWMHLYGVEGTDPAIGYTDYKAAVFY</sequence>
<dbReference type="InterPro" id="IPR045247">
    <property type="entry name" value="Oye-like"/>
</dbReference>
<name>A0A8H6VT02_9AGAR</name>
<dbReference type="SUPFAM" id="SSF51395">
    <property type="entry name" value="FMN-linked oxidoreductases"/>
    <property type="match status" value="1"/>
</dbReference>
<organism evidence="2 3">
    <name type="scientific">Mycena indigotica</name>
    <dbReference type="NCBI Taxonomy" id="2126181"/>
    <lineage>
        <taxon>Eukaryota</taxon>
        <taxon>Fungi</taxon>
        <taxon>Dikarya</taxon>
        <taxon>Basidiomycota</taxon>
        <taxon>Agaricomycotina</taxon>
        <taxon>Agaricomycetes</taxon>
        <taxon>Agaricomycetidae</taxon>
        <taxon>Agaricales</taxon>
        <taxon>Marasmiineae</taxon>
        <taxon>Mycenaceae</taxon>
        <taxon>Mycena</taxon>
    </lineage>
</organism>
<dbReference type="PANTHER" id="PTHR22893:SF91">
    <property type="entry name" value="NADPH DEHYDROGENASE 2-RELATED"/>
    <property type="match status" value="1"/>
</dbReference>
<evidence type="ECO:0000313" key="3">
    <source>
        <dbReference type="Proteomes" id="UP000636479"/>
    </source>
</evidence>
<dbReference type="Pfam" id="PF00724">
    <property type="entry name" value="Oxidored_FMN"/>
    <property type="match status" value="2"/>
</dbReference>
<accession>A0A8H6VT02</accession>
<protein>
    <submittedName>
        <fullName evidence="2">Oxidored-FMN domain-containing protein</fullName>
    </submittedName>
</protein>